<gene>
    <name evidence="2" type="ORF">CDAR_307961</name>
</gene>
<sequence>MRRAGRGECELLKEQPRSRNTRRNPALSNFSMGMPGSMRTSRKDQQRPYSTGDPFCHGDPFSKATLAPFNDCPDAVPRASIHLEPP</sequence>
<dbReference type="Proteomes" id="UP001054837">
    <property type="component" value="Unassembled WGS sequence"/>
</dbReference>
<reference evidence="2 3" key="1">
    <citation type="submission" date="2021-06" db="EMBL/GenBank/DDBJ databases">
        <title>Caerostris darwini draft genome.</title>
        <authorList>
            <person name="Kono N."/>
            <person name="Arakawa K."/>
        </authorList>
    </citation>
    <scope>NUCLEOTIDE SEQUENCE [LARGE SCALE GENOMIC DNA]</scope>
</reference>
<organism evidence="2 3">
    <name type="scientific">Caerostris darwini</name>
    <dbReference type="NCBI Taxonomy" id="1538125"/>
    <lineage>
        <taxon>Eukaryota</taxon>
        <taxon>Metazoa</taxon>
        <taxon>Ecdysozoa</taxon>
        <taxon>Arthropoda</taxon>
        <taxon>Chelicerata</taxon>
        <taxon>Arachnida</taxon>
        <taxon>Araneae</taxon>
        <taxon>Araneomorphae</taxon>
        <taxon>Entelegynae</taxon>
        <taxon>Araneoidea</taxon>
        <taxon>Araneidae</taxon>
        <taxon>Caerostris</taxon>
    </lineage>
</organism>
<evidence type="ECO:0000256" key="1">
    <source>
        <dbReference type="SAM" id="MobiDB-lite"/>
    </source>
</evidence>
<keyword evidence="3" id="KW-1185">Reference proteome</keyword>
<proteinExistence type="predicted"/>
<evidence type="ECO:0000313" key="2">
    <source>
        <dbReference type="EMBL" id="GIX92189.1"/>
    </source>
</evidence>
<feature type="region of interest" description="Disordered" evidence="1">
    <location>
        <begin position="1"/>
        <end position="58"/>
    </location>
</feature>
<dbReference type="EMBL" id="BPLQ01002376">
    <property type="protein sequence ID" value="GIX92189.1"/>
    <property type="molecule type" value="Genomic_DNA"/>
</dbReference>
<name>A0AAV4P8D5_9ARAC</name>
<dbReference type="AlphaFoldDB" id="A0AAV4P8D5"/>
<comment type="caution">
    <text evidence="2">The sequence shown here is derived from an EMBL/GenBank/DDBJ whole genome shotgun (WGS) entry which is preliminary data.</text>
</comment>
<accession>A0AAV4P8D5</accession>
<evidence type="ECO:0000313" key="3">
    <source>
        <dbReference type="Proteomes" id="UP001054837"/>
    </source>
</evidence>
<protein>
    <submittedName>
        <fullName evidence="2">Uncharacterized protein</fullName>
    </submittedName>
</protein>
<feature type="compositionally biased region" description="Basic and acidic residues" evidence="1">
    <location>
        <begin position="1"/>
        <end position="17"/>
    </location>
</feature>